<dbReference type="GeneID" id="29983054"/>
<reference evidence="7 8" key="1">
    <citation type="journal article" date="2016" name="Genome Announc.">
        <title>Draft Whole-Genome Sequence of Trichoderma gamsii T6085, a Promising Biocontrol Agent of Fusarium Head Blight on Wheat.</title>
        <authorList>
            <person name="Baroncelli R."/>
            <person name="Zapparata A."/>
            <person name="Piaggeschi G."/>
            <person name="Sarrocco S."/>
            <person name="Vannacci G."/>
        </authorList>
    </citation>
    <scope>NUCLEOTIDE SEQUENCE [LARGE SCALE GENOMIC DNA]</scope>
    <source>
        <strain evidence="7 8">T6085</strain>
    </source>
</reference>
<dbReference type="InterPro" id="IPR019786">
    <property type="entry name" value="Zinc_finger_PHD-type_CS"/>
</dbReference>
<dbReference type="Gene3D" id="3.30.40.10">
    <property type="entry name" value="Zinc/RING finger domain, C3HC4 (zinc finger)"/>
    <property type="match status" value="1"/>
</dbReference>
<evidence type="ECO:0000259" key="6">
    <source>
        <dbReference type="PROSITE" id="PS50016"/>
    </source>
</evidence>
<dbReference type="EMBL" id="JPDN02000019">
    <property type="protein sequence ID" value="PON25250.1"/>
    <property type="molecule type" value="Genomic_DNA"/>
</dbReference>
<feature type="compositionally biased region" description="Low complexity" evidence="5">
    <location>
        <begin position="149"/>
        <end position="173"/>
    </location>
</feature>
<feature type="region of interest" description="Disordered" evidence="5">
    <location>
        <begin position="121"/>
        <end position="195"/>
    </location>
</feature>
<dbReference type="PROSITE" id="PS50016">
    <property type="entry name" value="ZF_PHD_2"/>
    <property type="match status" value="1"/>
</dbReference>
<sequence length="377" mass="41753">MSSSSVRVKRRRTEESDTEGSVSEPEMANTTDTRRPVLESVDGNGNPEPITVSEKRYRDWRKNGSPRRGVCFVCSKAGALEDCYTCPRSYHQHCLDQPVETFMHHDNFFCQVCQKRQWHQHLPPLSPPPSPPPEKQRVALPSHRPNTQPNNELSLPLPSPAPASNSPALTPTPAHAPAPATAPAPAPATQNSQATAPTSFTWLSQNQYTTPVARSGTISSPRASTPLSGVINMSGVGRGMVAGPRGPRSRFSTLPAEVDDAVSLLLRELEYLGDARQKITHLEDVIVRLQQDVRINENALRLAQRNAASSNSRNSEGLRTENEKLKKEAEDMRRLLADEKSRSHYYQADAEYWKSQAQTKQTELEELRGKLKNLLGG</sequence>
<feature type="compositionally biased region" description="Pro residues" evidence="5">
    <location>
        <begin position="124"/>
        <end position="133"/>
    </location>
</feature>
<evidence type="ECO:0000256" key="3">
    <source>
        <dbReference type="ARBA" id="ARBA00022833"/>
    </source>
</evidence>
<dbReference type="SUPFAM" id="SSF57903">
    <property type="entry name" value="FYVE/PHD zinc finger"/>
    <property type="match status" value="1"/>
</dbReference>
<dbReference type="InterPro" id="IPR019787">
    <property type="entry name" value="Znf_PHD-finger"/>
</dbReference>
<dbReference type="InterPro" id="IPR013083">
    <property type="entry name" value="Znf_RING/FYVE/PHD"/>
</dbReference>
<evidence type="ECO:0000313" key="8">
    <source>
        <dbReference type="Proteomes" id="UP000054821"/>
    </source>
</evidence>
<dbReference type="SMART" id="SM00249">
    <property type="entry name" value="PHD"/>
    <property type="match status" value="1"/>
</dbReference>
<dbReference type="Proteomes" id="UP000054821">
    <property type="component" value="Unassembled WGS sequence"/>
</dbReference>
<proteinExistence type="predicted"/>
<keyword evidence="2 4" id="KW-0863">Zinc-finger</keyword>
<evidence type="ECO:0000313" key="7">
    <source>
        <dbReference type="EMBL" id="PON25250.1"/>
    </source>
</evidence>
<keyword evidence="8" id="KW-1185">Reference proteome</keyword>
<name>A0A2P4ZLT1_9HYPO</name>
<evidence type="ECO:0000256" key="1">
    <source>
        <dbReference type="ARBA" id="ARBA00022723"/>
    </source>
</evidence>
<feature type="region of interest" description="Disordered" evidence="5">
    <location>
        <begin position="212"/>
        <end position="231"/>
    </location>
</feature>
<feature type="domain" description="PHD-type" evidence="6">
    <location>
        <begin position="68"/>
        <end position="116"/>
    </location>
</feature>
<dbReference type="InterPro" id="IPR001965">
    <property type="entry name" value="Znf_PHD"/>
</dbReference>
<dbReference type="AlphaFoldDB" id="A0A2P4ZLT1"/>
<feature type="region of interest" description="Disordered" evidence="5">
    <location>
        <begin position="1"/>
        <end position="53"/>
    </location>
</feature>
<gene>
    <name evidence="7" type="ORF">TGAM01_v205936</name>
</gene>
<keyword evidence="1" id="KW-0479">Metal-binding</keyword>
<dbReference type="RefSeq" id="XP_024405514.1">
    <property type="nucleotide sequence ID" value="XM_024549755.1"/>
</dbReference>
<evidence type="ECO:0000256" key="5">
    <source>
        <dbReference type="SAM" id="MobiDB-lite"/>
    </source>
</evidence>
<feature type="compositionally biased region" description="Low complexity" evidence="5">
    <location>
        <begin position="304"/>
        <end position="315"/>
    </location>
</feature>
<feature type="compositionally biased region" description="Polar residues" evidence="5">
    <location>
        <begin position="212"/>
        <end position="227"/>
    </location>
</feature>
<dbReference type="InterPro" id="IPR011011">
    <property type="entry name" value="Znf_FYVE_PHD"/>
</dbReference>
<accession>A0A2P4ZLT1</accession>
<dbReference type="PROSITE" id="PS01359">
    <property type="entry name" value="ZF_PHD_1"/>
    <property type="match status" value="1"/>
</dbReference>
<evidence type="ECO:0000256" key="2">
    <source>
        <dbReference type="ARBA" id="ARBA00022771"/>
    </source>
</evidence>
<organism evidence="7 8">
    <name type="scientific">Trichoderma gamsii</name>
    <dbReference type="NCBI Taxonomy" id="398673"/>
    <lineage>
        <taxon>Eukaryota</taxon>
        <taxon>Fungi</taxon>
        <taxon>Dikarya</taxon>
        <taxon>Ascomycota</taxon>
        <taxon>Pezizomycotina</taxon>
        <taxon>Sordariomycetes</taxon>
        <taxon>Hypocreomycetidae</taxon>
        <taxon>Hypocreales</taxon>
        <taxon>Hypocreaceae</taxon>
        <taxon>Trichoderma</taxon>
    </lineage>
</organism>
<dbReference type="GO" id="GO:0008270">
    <property type="term" value="F:zinc ion binding"/>
    <property type="evidence" value="ECO:0007669"/>
    <property type="project" value="UniProtKB-KW"/>
</dbReference>
<protein>
    <recommendedName>
        <fullName evidence="6">PHD-type domain-containing protein</fullName>
    </recommendedName>
</protein>
<feature type="compositionally biased region" description="Pro residues" evidence="5">
    <location>
        <begin position="174"/>
        <end position="186"/>
    </location>
</feature>
<feature type="region of interest" description="Disordered" evidence="5">
    <location>
        <begin position="304"/>
        <end position="326"/>
    </location>
</feature>
<keyword evidence="3" id="KW-0862">Zinc</keyword>
<comment type="caution">
    <text evidence="7">The sequence shown here is derived from an EMBL/GenBank/DDBJ whole genome shotgun (WGS) entry which is preliminary data.</text>
</comment>
<feature type="compositionally biased region" description="Basic and acidic residues" evidence="5">
    <location>
        <begin position="316"/>
        <end position="326"/>
    </location>
</feature>
<evidence type="ECO:0000256" key="4">
    <source>
        <dbReference type="PROSITE-ProRule" id="PRU00146"/>
    </source>
</evidence>